<evidence type="ECO:0000256" key="4">
    <source>
        <dbReference type="SAM" id="MobiDB-lite"/>
    </source>
</evidence>
<dbReference type="InterPro" id="IPR036306">
    <property type="entry name" value="ISWI_HAND-dom_sf"/>
</dbReference>
<evidence type="ECO:0000313" key="7">
    <source>
        <dbReference type="EMBL" id="PIA44561.1"/>
    </source>
</evidence>
<accession>A0A2G5DM30</accession>
<evidence type="ECO:0000256" key="1">
    <source>
        <dbReference type="ARBA" id="ARBA00004123"/>
    </source>
</evidence>
<dbReference type="GO" id="GO:0005634">
    <property type="term" value="C:nucleus"/>
    <property type="evidence" value="ECO:0007669"/>
    <property type="project" value="UniProtKB-SubCell"/>
</dbReference>
<dbReference type="SMART" id="SM00487">
    <property type="entry name" value="DEXDc"/>
    <property type="match status" value="1"/>
</dbReference>
<proteinExistence type="predicted"/>
<dbReference type="OrthoDB" id="5857104at2759"/>
<dbReference type="Proteomes" id="UP000230069">
    <property type="component" value="Unassembled WGS sequence"/>
</dbReference>
<dbReference type="Gene3D" id="1.10.1040.30">
    <property type="entry name" value="ISWI, HAND domain"/>
    <property type="match status" value="1"/>
</dbReference>
<dbReference type="InterPro" id="IPR001650">
    <property type="entry name" value="Helicase_C-like"/>
</dbReference>
<gene>
    <name evidence="7" type="ORF">AQUCO_01700274v1</name>
</gene>
<dbReference type="FunFam" id="3.40.50.10810:FF:000028">
    <property type="entry name" value="Chromatin-remodeling complex ATPase"/>
    <property type="match status" value="1"/>
</dbReference>
<dbReference type="AlphaFoldDB" id="A0A2G5DM30"/>
<feature type="region of interest" description="Disordered" evidence="4">
    <location>
        <begin position="819"/>
        <end position="857"/>
    </location>
</feature>
<dbReference type="Pfam" id="PF09110">
    <property type="entry name" value="HAND"/>
    <property type="match status" value="1"/>
</dbReference>
<protein>
    <recommendedName>
        <fullName evidence="9">Chromatin-remodeling complex ATPase</fullName>
    </recommendedName>
</protein>
<evidence type="ECO:0000313" key="8">
    <source>
        <dbReference type="Proteomes" id="UP000230069"/>
    </source>
</evidence>
<name>A0A2G5DM30_AQUCA</name>
<dbReference type="FunFam" id="3.40.50.300:FF:000519">
    <property type="entry name" value="ISWI chromatin-remodeling complex ATPase CHR11"/>
    <property type="match status" value="1"/>
</dbReference>
<dbReference type="InterPro" id="IPR049730">
    <property type="entry name" value="SNF2/RAD54-like_C"/>
</dbReference>
<feature type="domain" description="Helicase ATP-binding" evidence="5">
    <location>
        <begin position="216"/>
        <end position="381"/>
    </location>
</feature>
<keyword evidence="8" id="KW-1185">Reference proteome</keyword>
<feature type="compositionally biased region" description="Basic and acidic residues" evidence="4">
    <location>
        <begin position="59"/>
        <end position="75"/>
    </location>
</feature>
<evidence type="ECO:0000256" key="3">
    <source>
        <dbReference type="ARBA" id="ARBA00023242"/>
    </source>
</evidence>
<dbReference type="GO" id="GO:0031491">
    <property type="term" value="F:nucleosome binding"/>
    <property type="evidence" value="ECO:0007669"/>
    <property type="project" value="InterPro"/>
</dbReference>
<dbReference type="Pfam" id="PF00271">
    <property type="entry name" value="Helicase_C"/>
    <property type="match status" value="1"/>
</dbReference>
<dbReference type="InterPro" id="IPR044754">
    <property type="entry name" value="Isw1/2_DEXHc"/>
</dbReference>
<dbReference type="InterPro" id="IPR027417">
    <property type="entry name" value="P-loop_NTPase"/>
</dbReference>
<feature type="compositionally biased region" description="Basic residues" evidence="4">
    <location>
        <begin position="156"/>
        <end position="166"/>
    </location>
</feature>
<feature type="domain" description="Helicase C-terminal" evidence="6">
    <location>
        <begin position="509"/>
        <end position="660"/>
    </location>
</feature>
<feature type="region of interest" description="Disordered" evidence="4">
    <location>
        <begin position="1"/>
        <end position="95"/>
    </location>
</feature>
<dbReference type="GO" id="GO:0140658">
    <property type="term" value="F:ATP-dependent chromatin remodeler activity"/>
    <property type="evidence" value="ECO:0007669"/>
    <property type="project" value="TreeGrafter"/>
</dbReference>
<feature type="compositionally biased region" description="Acidic residues" evidence="4">
    <location>
        <begin position="171"/>
        <end position="184"/>
    </location>
</feature>
<dbReference type="PANTHER" id="PTHR45623:SF49">
    <property type="entry name" value="SWI_SNF-RELATED MATRIX-ASSOCIATED ACTIN-DEPENDENT REGULATOR OF CHROMATIN SUBFAMILY A MEMBER 5"/>
    <property type="match status" value="1"/>
</dbReference>
<dbReference type="InterPro" id="IPR014001">
    <property type="entry name" value="Helicase_ATP-bd"/>
</dbReference>
<keyword evidence="2" id="KW-0378">Hydrolase</keyword>
<evidence type="ECO:0000259" key="6">
    <source>
        <dbReference type="PROSITE" id="PS51194"/>
    </source>
</evidence>
<dbReference type="InterPro" id="IPR000330">
    <property type="entry name" value="SNF2_N"/>
</dbReference>
<dbReference type="GO" id="GO:0016887">
    <property type="term" value="F:ATP hydrolysis activity"/>
    <property type="evidence" value="ECO:0007669"/>
    <property type="project" value="TreeGrafter"/>
</dbReference>
<dbReference type="PROSITE" id="PS51192">
    <property type="entry name" value="HELICASE_ATP_BIND_1"/>
    <property type="match status" value="1"/>
</dbReference>
<dbReference type="SUPFAM" id="SSF101224">
    <property type="entry name" value="HAND domain of the nucleosome remodeling ATPase ISWI"/>
    <property type="match status" value="1"/>
</dbReference>
<dbReference type="FunFam" id="1.10.1040.30:FF:000002">
    <property type="entry name" value="ISWI chromatin-remodeling complex ATPase CHR11"/>
    <property type="match status" value="1"/>
</dbReference>
<feature type="compositionally biased region" description="Acidic residues" evidence="4">
    <location>
        <begin position="828"/>
        <end position="847"/>
    </location>
</feature>
<dbReference type="CDD" id="cd18793">
    <property type="entry name" value="SF2_C_SNF"/>
    <property type="match status" value="1"/>
</dbReference>
<reference evidence="7 8" key="1">
    <citation type="submission" date="2017-09" db="EMBL/GenBank/DDBJ databases">
        <title>WGS assembly of Aquilegia coerulea Goldsmith.</title>
        <authorList>
            <person name="Hodges S."/>
            <person name="Kramer E."/>
            <person name="Nordborg M."/>
            <person name="Tomkins J."/>
            <person name="Borevitz J."/>
            <person name="Derieg N."/>
            <person name="Yan J."/>
            <person name="Mihaltcheva S."/>
            <person name="Hayes R.D."/>
            <person name="Rokhsar D."/>
        </authorList>
    </citation>
    <scope>NUCLEOTIDE SEQUENCE [LARGE SCALE GENOMIC DNA]</scope>
    <source>
        <strain evidence="8">cv. Goldsmith</strain>
    </source>
</reference>
<dbReference type="EMBL" id="KZ305034">
    <property type="protein sequence ID" value="PIA44561.1"/>
    <property type="molecule type" value="Genomic_DNA"/>
</dbReference>
<organism evidence="7 8">
    <name type="scientific">Aquilegia coerulea</name>
    <name type="common">Rocky mountain columbine</name>
    <dbReference type="NCBI Taxonomy" id="218851"/>
    <lineage>
        <taxon>Eukaryota</taxon>
        <taxon>Viridiplantae</taxon>
        <taxon>Streptophyta</taxon>
        <taxon>Embryophyta</taxon>
        <taxon>Tracheophyta</taxon>
        <taxon>Spermatophyta</taxon>
        <taxon>Magnoliopsida</taxon>
        <taxon>Ranunculales</taxon>
        <taxon>Ranunculaceae</taxon>
        <taxon>Thalictroideae</taxon>
        <taxon>Aquilegia</taxon>
    </lineage>
</organism>
<feature type="region of interest" description="Disordered" evidence="4">
    <location>
        <begin position="758"/>
        <end position="788"/>
    </location>
</feature>
<sequence>MAKPSKSDLSSDESPSNEEPISSGEEEEEQKNEEIVDEEDEEELEAVAKIAASDDDEAGEKNSDSADDDYAKSDGEGDDEEAENTSVAPEVARREKARLKEMQRLKKQKIQEILDKQNAAIDADMKNRGKGRLKYLLQQTEVFAHFAKGNQSASQKKPKGRGRHASKVTEVEEDEEYLKEEEDGSSTAGSTRLMIQPSCIQGKMRDYQLAGLNWLIRLYENGINGILADEMGLGKTLQTISLLGYLHEFRGITGPHMVVSPKSTLGNWMKEIKRFCPVLRAVKFLGSPDERKHIREELLVAGKFDVCVTSFEMAIKEKNTLRNFSWRYVIIDEAHRIKNENSLLSKTMRLYSTNYRLLITGTPLQNNLHELWSLLNFLLPEIFSSSETFDEWFQISGENDQQEVVQQLHKVLRPFLLRRLKSDVEKGLPPKKETILKVGMSQLQKQFYKALLQKDLEVVNAGGERKRLLNVAMQLRKCCNHPYLFEGAEPGPPYTTGEHLITNAGKMVLLDKLLPKLKERDSRVLIFSQMTRLLDILEDYLMFRGHRYCRIDGQTGGEDRDASIEAFNQPGSDKFVFLLSTRAGGLGINLATADVVILYDSDWNPQVDLQAQDRAHRIGQKKEVQVFRFCTEYTIEEKVIERAYKKLALDALVIQQGRLAEQKTVNKDELLQMVRFGAEMVFSSKDSTITDEDIDRIIARGEKATAELDAKMKKFTEDAIKFKMDETAELYDFDDDKDENKVDFKKIVSDNWLEPPKRERKRNYSESEYFKQALRQGGPTKPREPRIPRMPQLHDFQFFNTQRLNQIYEKEVRHLMQTHQKNQMNTIGEEDEPEELGDPLTAEEQEEKEQLLEEVSG</sequence>
<feature type="compositionally biased region" description="Low complexity" evidence="4">
    <location>
        <begin position="12"/>
        <end position="23"/>
    </location>
</feature>
<dbReference type="SMART" id="SM00490">
    <property type="entry name" value="HELICc"/>
    <property type="match status" value="1"/>
</dbReference>
<dbReference type="GO" id="GO:0003677">
    <property type="term" value="F:DNA binding"/>
    <property type="evidence" value="ECO:0007669"/>
    <property type="project" value="InterPro"/>
</dbReference>
<feature type="region of interest" description="Disordered" evidence="4">
    <location>
        <begin position="148"/>
        <end position="190"/>
    </location>
</feature>
<evidence type="ECO:0000259" key="5">
    <source>
        <dbReference type="PROSITE" id="PS51192"/>
    </source>
</evidence>
<comment type="subcellular location">
    <subcellularLocation>
        <location evidence="1">Nucleus</location>
    </subcellularLocation>
</comment>
<keyword evidence="3" id="KW-0539">Nucleus</keyword>
<dbReference type="GO" id="GO:0042393">
    <property type="term" value="F:histone binding"/>
    <property type="evidence" value="ECO:0007669"/>
    <property type="project" value="TreeGrafter"/>
</dbReference>
<dbReference type="CDD" id="cd17997">
    <property type="entry name" value="DEXHc_SMARCA1_SMARCA5"/>
    <property type="match status" value="1"/>
</dbReference>
<dbReference type="Gene3D" id="3.40.50.10810">
    <property type="entry name" value="Tandem AAA-ATPase domain"/>
    <property type="match status" value="1"/>
</dbReference>
<dbReference type="PANTHER" id="PTHR45623">
    <property type="entry name" value="CHROMODOMAIN-HELICASE-DNA-BINDING PROTEIN 3-RELATED-RELATED"/>
    <property type="match status" value="1"/>
</dbReference>
<evidence type="ECO:0000256" key="2">
    <source>
        <dbReference type="ARBA" id="ARBA00022801"/>
    </source>
</evidence>
<dbReference type="Gene3D" id="3.40.50.300">
    <property type="entry name" value="P-loop containing nucleotide triphosphate hydrolases"/>
    <property type="match status" value="1"/>
</dbReference>
<dbReference type="PROSITE" id="PS51194">
    <property type="entry name" value="HELICASE_CTER"/>
    <property type="match status" value="1"/>
</dbReference>
<feature type="compositionally biased region" description="Acidic residues" evidence="4">
    <location>
        <begin position="24"/>
        <end position="45"/>
    </location>
</feature>
<dbReference type="GO" id="GO:0005524">
    <property type="term" value="F:ATP binding"/>
    <property type="evidence" value="ECO:0007669"/>
    <property type="project" value="InterPro"/>
</dbReference>
<dbReference type="InterPro" id="IPR015194">
    <property type="entry name" value="ISWI_HAND-dom"/>
</dbReference>
<dbReference type="SUPFAM" id="SSF52540">
    <property type="entry name" value="P-loop containing nucleoside triphosphate hydrolases"/>
    <property type="match status" value="2"/>
</dbReference>
<evidence type="ECO:0008006" key="9">
    <source>
        <dbReference type="Google" id="ProtNLM"/>
    </source>
</evidence>
<dbReference type="InterPro" id="IPR038718">
    <property type="entry name" value="SNF2-like_sf"/>
</dbReference>
<dbReference type="GO" id="GO:0000785">
    <property type="term" value="C:chromatin"/>
    <property type="evidence" value="ECO:0007669"/>
    <property type="project" value="TreeGrafter"/>
</dbReference>
<dbReference type="Pfam" id="PF00176">
    <property type="entry name" value="SNF2-rel_dom"/>
    <property type="match status" value="1"/>
</dbReference>
<dbReference type="GO" id="GO:0034728">
    <property type="term" value="P:nucleosome organization"/>
    <property type="evidence" value="ECO:0007669"/>
    <property type="project" value="TreeGrafter"/>
</dbReference>